<dbReference type="EMBL" id="CP032996">
    <property type="protein sequence ID" value="QCI27161.1"/>
    <property type="molecule type" value="Genomic_DNA"/>
</dbReference>
<evidence type="ECO:0000256" key="3">
    <source>
        <dbReference type="ARBA" id="ARBA00022692"/>
    </source>
</evidence>
<evidence type="ECO:0000256" key="5">
    <source>
        <dbReference type="ARBA" id="ARBA00022737"/>
    </source>
</evidence>
<evidence type="ECO:0000256" key="1">
    <source>
        <dbReference type="ARBA" id="ARBA00004370"/>
    </source>
</evidence>
<dbReference type="OrthoDB" id="9803054at2"/>
<proteinExistence type="predicted"/>
<protein>
    <recommendedName>
        <fullName evidence="8">Outer membrane protein assembly factor BamA</fullName>
    </recommendedName>
</protein>
<dbReference type="GO" id="GO:0071709">
    <property type="term" value="P:membrane assembly"/>
    <property type="evidence" value="ECO:0007669"/>
    <property type="project" value="InterPro"/>
</dbReference>
<keyword evidence="7" id="KW-0998">Cell outer membrane</keyword>
<evidence type="ECO:0000313" key="11">
    <source>
        <dbReference type="Proteomes" id="UP000298603"/>
    </source>
</evidence>
<evidence type="ECO:0000313" key="10">
    <source>
        <dbReference type="EMBL" id="QCI27161.1"/>
    </source>
</evidence>
<sequence length="803" mass="94624">MIRFIFLFYLFFCNTISISEANIKIKTIHNINLKKIYHLNKYNTVKNINIKKNLLNKIHDTNLKLSSKNILNNTIKTNLNNNNSLFILENDPIISNISCFGNHEINKHTILNQCKFLGFKVHSMLNKKLINQLQNNLKNIYNNIGLYDAKINIDYEFIKYNSVILKINIFEGNYRILQDIHIFGNKLFSKNFIISLFQSYPNYFQRKIFNNNTYDNDIFQMDLKKLKHFYYENGYVNFKIKKVNFVLSKNKRDLSINIIIDEGHQYNISSIIFHGDFENYTNKIYDQLSNIKIHDKYNLYDIQNFKNKLKIYFLNHGFLKFNINTCSILNKKNKSIILHIYINLGPRFTVNKIEIKGNKFTKDKILNNFIKDISLGSYVNLPLLKQIKCDIENSGYIRNVVVDINPSKHFSDKIDIIYKIKEKKLNDINTDVGYNIFNGININLKLQHNNYLGYGIQTIVNTFHNNDENSIDLSLKYPNIFKNVTLNNRIFYHLEKSKDNKFYYLMNQNYGSETGLKFQNFKNHIMNVSLNYNKENFLHLGNSFFSWKDFRFIKMNNNNNNQVILNKNNSNTIILYSWLYNTLPNVNFPKSGSSVSVEGKLFFNKYFKNFHKEVFSLENYSSIFKNLGCTLKTRIHVGIESSLNINDIPNYERFYMEGENNIRGFINNSIKPEISCVDKNDNVNDNTSNLVKLNHKIGGNSFIISKIDLIIPNLFILKNYNNFLQTSLFFDCGNIWNVHWNDSIYNVFHNIKNINIINNVRASTGIETIIMSPIGPLKFSYSYPILYELTDLLKNFQFNIYNN</sequence>
<keyword evidence="2" id="KW-1134">Transmembrane beta strand</keyword>
<name>A0A4D6YKC2_9GAMM</name>
<keyword evidence="3" id="KW-0812">Transmembrane</keyword>
<feature type="domain" description="POTRA" evidence="9">
    <location>
        <begin position="348"/>
        <end position="423"/>
    </location>
</feature>
<evidence type="ECO:0000256" key="2">
    <source>
        <dbReference type="ARBA" id="ARBA00022452"/>
    </source>
</evidence>
<dbReference type="Pfam" id="PF01103">
    <property type="entry name" value="Omp85"/>
    <property type="match status" value="1"/>
</dbReference>
<accession>A0A4D6YKC2</accession>
<dbReference type="InterPro" id="IPR039910">
    <property type="entry name" value="D15-like"/>
</dbReference>
<keyword evidence="5" id="KW-0677">Repeat</keyword>
<dbReference type="PANTHER" id="PTHR12815">
    <property type="entry name" value="SORTING AND ASSEMBLY MACHINERY SAMM50 PROTEIN FAMILY MEMBER"/>
    <property type="match status" value="1"/>
</dbReference>
<dbReference type="PROSITE" id="PS51779">
    <property type="entry name" value="POTRA"/>
    <property type="match status" value="1"/>
</dbReference>
<evidence type="ECO:0000256" key="8">
    <source>
        <dbReference type="NCBIfam" id="TIGR03303"/>
    </source>
</evidence>
<evidence type="ECO:0000256" key="7">
    <source>
        <dbReference type="ARBA" id="ARBA00023237"/>
    </source>
</evidence>
<dbReference type="Pfam" id="PF07244">
    <property type="entry name" value="POTRA"/>
    <property type="match status" value="4"/>
</dbReference>
<dbReference type="NCBIfam" id="TIGR03303">
    <property type="entry name" value="OM_YaeT"/>
    <property type="match status" value="1"/>
</dbReference>
<dbReference type="RefSeq" id="WP_158349426.1">
    <property type="nucleotide sequence ID" value="NZ_CP032996.1"/>
</dbReference>
<keyword evidence="11" id="KW-1185">Reference proteome</keyword>
<dbReference type="AlphaFoldDB" id="A0A4D6YKC2"/>
<dbReference type="InterPro" id="IPR023707">
    <property type="entry name" value="OM_assembly_BamA"/>
</dbReference>
<reference evidence="10 11" key="1">
    <citation type="submission" date="2018-10" db="EMBL/GenBank/DDBJ databases">
        <title>Comparative functional genomics of the obligate endosymbiont Buchnera aphidicola.</title>
        <authorList>
            <person name="Chong R.A."/>
        </authorList>
    </citation>
    <scope>NUCLEOTIDE SEQUENCE [LARGE SCALE GENOMIC DNA]</scope>
    <source>
        <strain evidence="10 11">Tma</strain>
    </source>
</reference>
<gene>
    <name evidence="10" type="primary">bamA</name>
    <name evidence="10" type="ORF">D9V81_00815</name>
</gene>
<evidence type="ECO:0000259" key="9">
    <source>
        <dbReference type="PROSITE" id="PS51779"/>
    </source>
</evidence>
<dbReference type="Proteomes" id="UP000298603">
    <property type="component" value="Chromosome"/>
</dbReference>
<dbReference type="InterPro" id="IPR010827">
    <property type="entry name" value="BamA/TamA_POTRA"/>
</dbReference>
<evidence type="ECO:0000256" key="4">
    <source>
        <dbReference type="ARBA" id="ARBA00022729"/>
    </source>
</evidence>
<keyword evidence="6" id="KW-0472">Membrane</keyword>
<dbReference type="InterPro" id="IPR000184">
    <property type="entry name" value="Bac_surfAg_D15"/>
</dbReference>
<dbReference type="Gene3D" id="3.10.20.310">
    <property type="entry name" value="membrane protein fhac"/>
    <property type="match status" value="4"/>
</dbReference>
<dbReference type="Gene3D" id="2.40.160.50">
    <property type="entry name" value="membrane protein fhac: a member of the omp85/tpsb transporter family"/>
    <property type="match status" value="1"/>
</dbReference>
<dbReference type="PANTHER" id="PTHR12815:SF23">
    <property type="entry name" value="OUTER MEMBRANE PROTEIN ASSEMBLY FACTOR BAMA"/>
    <property type="match status" value="1"/>
</dbReference>
<dbReference type="GO" id="GO:0009279">
    <property type="term" value="C:cell outer membrane"/>
    <property type="evidence" value="ECO:0007669"/>
    <property type="project" value="UniProtKB-UniRule"/>
</dbReference>
<evidence type="ECO:0000256" key="6">
    <source>
        <dbReference type="ARBA" id="ARBA00023136"/>
    </source>
</evidence>
<organism evidence="10 11">
    <name type="scientific">Buchnera aphidicola</name>
    <name type="common">Therioaphis trifolii</name>
    <dbReference type="NCBI Taxonomy" id="1241884"/>
    <lineage>
        <taxon>Bacteria</taxon>
        <taxon>Pseudomonadati</taxon>
        <taxon>Pseudomonadota</taxon>
        <taxon>Gammaproteobacteria</taxon>
        <taxon>Enterobacterales</taxon>
        <taxon>Erwiniaceae</taxon>
        <taxon>Buchnera</taxon>
    </lineage>
</organism>
<dbReference type="InterPro" id="IPR034746">
    <property type="entry name" value="POTRA"/>
</dbReference>
<keyword evidence="4" id="KW-0732">Signal</keyword>
<comment type="subcellular location">
    <subcellularLocation>
        <location evidence="1">Membrane</location>
    </subcellularLocation>
</comment>